<evidence type="ECO:0000313" key="7">
    <source>
        <dbReference type="EMBL" id="BCE86208.1"/>
    </source>
</evidence>
<dbReference type="RefSeq" id="WP_182872380.1">
    <property type="nucleotide sequence ID" value="NZ_AP022639.1"/>
</dbReference>
<sequence>MKPHSFPASEPIRTSGTGSFRLDFEEASDRLYWMCSADFLFVVRPSPGRRFVYEGINPAFEQHLGISSEDIREMDVSSCMSRDDARSIYEALRACLAEGTEVRIRHRLAFGDRRQNMETTIAPVVDPVAGSAIRLIGSHRIVRNGAFETATEGVDDVQVIANLASIQEDIQQRIASDLHDSTCQHLIAASLGLMRLRREMSDAVGAERLCGEIDASIDEALREIRAFSYLLHPQNLTVDRLKAAIEHYADGFAARTSLRVTTRIVPDVDRLSYEKQRALLRIVQEALTNIFRHAQATEVSIVIDPIGRHFRLTVTDNGRGMRADYAKQGAKTISVGVGIPAMRARLEQIGGSLDIHSDPATQLSGTILRAVFPHGLTTNKPGRRKATGFGRAQAGTH</sequence>
<dbReference type="GO" id="GO:0046983">
    <property type="term" value="F:protein dimerization activity"/>
    <property type="evidence" value="ECO:0007669"/>
    <property type="project" value="InterPro"/>
</dbReference>
<dbReference type="AlphaFoldDB" id="A0A809YTU1"/>
<name>A0A809YTU1_9BRAD</name>
<dbReference type="InterPro" id="IPR013656">
    <property type="entry name" value="PAS_4"/>
</dbReference>
<dbReference type="EMBL" id="AP023093">
    <property type="protein sequence ID" value="BCE42665.1"/>
    <property type="molecule type" value="Genomic_DNA"/>
</dbReference>
<dbReference type="CDD" id="cd16917">
    <property type="entry name" value="HATPase_UhpB-NarQ-NarX-like"/>
    <property type="match status" value="1"/>
</dbReference>
<dbReference type="SUPFAM" id="SSF55785">
    <property type="entry name" value="PYP-like sensor domain (PAS domain)"/>
    <property type="match status" value="1"/>
</dbReference>
<feature type="region of interest" description="Disordered" evidence="4">
    <location>
        <begin position="374"/>
        <end position="397"/>
    </location>
</feature>
<keyword evidence="2" id="KW-0418">Kinase</keyword>
<dbReference type="GO" id="GO:0000155">
    <property type="term" value="F:phosphorelay sensor kinase activity"/>
    <property type="evidence" value="ECO:0007669"/>
    <property type="project" value="InterPro"/>
</dbReference>
<dbReference type="Pfam" id="PF02518">
    <property type="entry name" value="HATPase_c"/>
    <property type="match status" value="1"/>
</dbReference>
<dbReference type="PANTHER" id="PTHR24421">
    <property type="entry name" value="NITRATE/NITRITE SENSOR PROTEIN NARX-RELATED"/>
    <property type="match status" value="1"/>
</dbReference>
<dbReference type="Pfam" id="PF08448">
    <property type="entry name" value="PAS_4"/>
    <property type="match status" value="1"/>
</dbReference>
<protein>
    <submittedName>
        <fullName evidence="6">Diguanylate cyclase</fullName>
    </submittedName>
</protein>
<accession>A0A809YTU1</accession>
<evidence type="ECO:0000256" key="4">
    <source>
        <dbReference type="SAM" id="MobiDB-lite"/>
    </source>
</evidence>
<dbReference type="SMART" id="SM00387">
    <property type="entry name" value="HATPase_c"/>
    <property type="match status" value="1"/>
</dbReference>
<reference evidence="7" key="2">
    <citation type="submission" date="2020-05" db="EMBL/GenBank/DDBJ databases">
        <title>Complete genome sequence of Bradyrhizobium diazoefficiens XF9 isolated from soybean nodule.</title>
        <authorList>
            <person name="Noda R."/>
            <person name="Kakizaki K."/>
            <person name="Minamisawa K."/>
        </authorList>
    </citation>
    <scope>NUCLEOTIDE SEQUENCE</scope>
    <source>
        <strain evidence="7">XF9</strain>
    </source>
</reference>
<dbReference type="InterPro" id="IPR035965">
    <property type="entry name" value="PAS-like_dom_sf"/>
</dbReference>
<dbReference type="InterPro" id="IPR005467">
    <property type="entry name" value="His_kinase_dom"/>
</dbReference>
<feature type="domain" description="Histidine kinase" evidence="5">
    <location>
        <begin position="279"/>
        <end position="376"/>
    </location>
</feature>
<gene>
    <name evidence="6" type="ORF">XF3B_76960</name>
    <name evidence="7" type="ORF">XF9B_76290</name>
</gene>
<evidence type="ECO:0000256" key="2">
    <source>
        <dbReference type="ARBA" id="ARBA00022777"/>
    </source>
</evidence>
<reference evidence="6" key="1">
    <citation type="submission" date="2020-05" db="EMBL/GenBank/DDBJ databases">
        <title>Complete genome sequence of Bradyrhizobium diazoefficiens XF3 isolated from soybean nodule.</title>
        <authorList>
            <person name="Noda R."/>
            <person name="Kakizaki K."/>
            <person name="Minamisawa K."/>
        </authorList>
    </citation>
    <scope>NUCLEOTIDE SEQUENCE</scope>
    <source>
        <strain evidence="6">XF3</strain>
    </source>
</reference>
<keyword evidence="3" id="KW-0902">Two-component regulatory system</keyword>
<evidence type="ECO:0000313" key="6">
    <source>
        <dbReference type="EMBL" id="BCE42665.1"/>
    </source>
</evidence>
<dbReference type="InterPro" id="IPR011712">
    <property type="entry name" value="Sig_transdc_His_kin_sub3_dim/P"/>
</dbReference>
<dbReference type="PROSITE" id="PS50109">
    <property type="entry name" value="HIS_KIN"/>
    <property type="match status" value="1"/>
</dbReference>
<dbReference type="SUPFAM" id="SSF55874">
    <property type="entry name" value="ATPase domain of HSP90 chaperone/DNA topoisomerase II/histidine kinase"/>
    <property type="match status" value="1"/>
</dbReference>
<dbReference type="Gene3D" id="3.30.450.20">
    <property type="entry name" value="PAS domain"/>
    <property type="match status" value="1"/>
</dbReference>
<organism evidence="6">
    <name type="scientific">Bradyrhizobium diazoefficiens</name>
    <dbReference type="NCBI Taxonomy" id="1355477"/>
    <lineage>
        <taxon>Bacteria</taxon>
        <taxon>Pseudomonadati</taxon>
        <taxon>Pseudomonadota</taxon>
        <taxon>Alphaproteobacteria</taxon>
        <taxon>Hyphomicrobiales</taxon>
        <taxon>Nitrobacteraceae</taxon>
        <taxon>Bradyrhizobium</taxon>
    </lineage>
</organism>
<dbReference type="Gene3D" id="1.20.5.1930">
    <property type="match status" value="1"/>
</dbReference>
<dbReference type="EMBL" id="AP023098">
    <property type="protein sequence ID" value="BCE86208.1"/>
    <property type="molecule type" value="Genomic_DNA"/>
</dbReference>
<dbReference type="GO" id="GO:0016020">
    <property type="term" value="C:membrane"/>
    <property type="evidence" value="ECO:0007669"/>
    <property type="project" value="InterPro"/>
</dbReference>
<dbReference type="Gene3D" id="3.30.565.10">
    <property type="entry name" value="Histidine kinase-like ATPase, C-terminal domain"/>
    <property type="match status" value="1"/>
</dbReference>
<proteinExistence type="predicted"/>
<evidence type="ECO:0000256" key="1">
    <source>
        <dbReference type="ARBA" id="ARBA00022679"/>
    </source>
</evidence>
<dbReference type="InterPro" id="IPR050482">
    <property type="entry name" value="Sensor_HK_TwoCompSys"/>
</dbReference>
<dbReference type="InterPro" id="IPR036890">
    <property type="entry name" value="HATPase_C_sf"/>
</dbReference>
<dbReference type="CDD" id="cd00130">
    <property type="entry name" value="PAS"/>
    <property type="match status" value="1"/>
</dbReference>
<dbReference type="InterPro" id="IPR000014">
    <property type="entry name" value="PAS"/>
</dbReference>
<dbReference type="InterPro" id="IPR003594">
    <property type="entry name" value="HATPase_dom"/>
</dbReference>
<keyword evidence="1" id="KW-0808">Transferase</keyword>
<evidence type="ECO:0000256" key="3">
    <source>
        <dbReference type="ARBA" id="ARBA00023012"/>
    </source>
</evidence>
<dbReference type="Pfam" id="PF07730">
    <property type="entry name" value="HisKA_3"/>
    <property type="match status" value="1"/>
</dbReference>
<evidence type="ECO:0000259" key="5">
    <source>
        <dbReference type="PROSITE" id="PS50109"/>
    </source>
</evidence>
<dbReference type="PANTHER" id="PTHR24421:SF58">
    <property type="entry name" value="SIGNAL TRANSDUCTION HISTIDINE-PROTEIN KINASE_PHOSPHATASE UHPB"/>
    <property type="match status" value="1"/>
</dbReference>